<dbReference type="PANTHER" id="PTHR48475">
    <property type="entry name" value="RIBONUCLEASE H"/>
    <property type="match status" value="1"/>
</dbReference>
<protein>
    <recommendedName>
        <fullName evidence="1">Integrase zinc-binding domain-containing protein</fullName>
    </recommendedName>
</protein>
<reference evidence="2" key="1">
    <citation type="submission" date="2018-11" db="EMBL/GenBank/DDBJ databases">
        <authorList>
            <person name="Grassa J C."/>
        </authorList>
    </citation>
    <scope>NUCLEOTIDE SEQUENCE [LARGE SCALE GENOMIC DNA]</scope>
</reference>
<dbReference type="PANTHER" id="PTHR48475:SF1">
    <property type="entry name" value="RNASE H TYPE-1 DOMAIN-CONTAINING PROTEIN"/>
    <property type="match status" value="1"/>
</dbReference>
<evidence type="ECO:0000259" key="1">
    <source>
        <dbReference type="Pfam" id="PF17921"/>
    </source>
</evidence>
<dbReference type="EnsemblPlants" id="evm.model.03.1130">
    <property type="protein sequence ID" value="cds.evm.model.03.1130"/>
    <property type="gene ID" value="evm.TU.03.1130"/>
</dbReference>
<dbReference type="SUPFAM" id="SSF56672">
    <property type="entry name" value="DNA/RNA polymerases"/>
    <property type="match status" value="1"/>
</dbReference>
<keyword evidence="3" id="KW-1185">Reference proteome</keyword>
<dbReference type="Gene3D" id="1.10.340.70">
    <property type="match status" value="1"/>
</dbReference>
<evidence type="ECO:0000313" key="3">
    <source>
        <dbReference type="Proteomes" id="UP000596661"/>
    </source>
</evidence>
<reference evidence="2" key="2">
    <citation type="submission" date="2021-03" db="UniProtKB">
        <authorList>
            <consortium name="EnsemblPlants"/>
        </authorList>
    </citation>
    <scope>IDENTIFICATION</scope>
</reference>
<dbReference type="Gramene" id="evm.model.03.1130">
    <property type="protein sequence ID" value="cds.evm.model.03.1130"/>
    <property type="gene ID" value="evm.TU.03.1130"/>
</dbReference>
<dbReference type="InterPro" id="IPR041588">
    <property type="entry name" value="Integrase_H2C2"/>
</dbReference>
<dbReference type="InterPro" id="IPR043128">
    <property type="entry name" value="Rev_trsase/Diguanyl_cyclase"/>
</dbReference>
<feature type="domain" description="Integrase zinc-binding" evidence="1">
    <location>
        <begin position="93"/>
        <end position="145"/>
    </location>
</feature>
<dbReference type="Gene3D" id="3.30.70.270">
    <property type="match status" value="1"/>
</dbReference>
<name>A0A803P434_CANSA</name>
<dbReference type="InterPro" id="IPR043502">
    <property type="entry name" value="DNA/RNA_pol_sf"/>
</dbReference>
<dbReference type="Pfam" id="PF17921">
    <property type="entry name" value="Integrase_H2C2"/>
    <property type="match status" value="1"/>
</dbReference>
<dbReference type="EMBL" id="UZAU01000286">
    <property type="status" value="NOT_ANNOTATED_CDS"/>
    <property type="molecule type" value="Genomic_DNA"/>
</dbReference>
<sequence length="170" mass="19701">MEVYVDDLLVKSKTSEDHGQHLEEAFTVIKKHWMKLNPMKYGTHLQLPEFWRASRGQGNFYEGPVVGSRYVIMDGKLYRREESMPYLTCIARTEISSVIHEIHGGFCGNHTSEPSLSKKILHKGCFLPTMKKNCIEYVRKCEQCQWYAKVLLARPTKITLMSSPWSFVVL</sequence>
<accession>A0A803P434</accession>
<dbReference type="AlphaFoldDB" id="A0A803P434"/>
<proteinExistence type="predicted"/>
<organism evidence="2 3">
    <name type="scientific">Cannabis sativa</name>
    <name type="common">Hemp</name>
    <name type="synonym">Marijuana</name>
    <dbReference type="NCBI Taxonomy" id="3483"/>
    <lineage>
        <taxon>Eukaryota</taxon>
        <taxon>Viridiplantae</taxon>
        <taxon>Streptophyta</taxon>
        <taxon>Embryophyta</taxon>
        <taxon>Tracheophyta</taxon>
        <taxon>Spermatophyta</taxon>
        <taxon>Magnoliopsida</taxon>
        <taxon>eudicotyledons</taxon>
        <taxon>Gunneridae</taxon>
        <taxon>Pentapetalae</taxon>
        <taxon>rosids</taxon>
        <taxon>fabids</taxon>
        <taxon>Rosales</taxon>
        <taxon>Cannabaceae</taxon>
        <taxon>Cannabis</taxon>
    </lineage>
</organism>
<dbReference type="Proteomes" id="UP000596661">
    <property type="component" value="Chromosome 3"/>
</dbReference>
<evidence type="ECO:0000313" key="2">
    <source>
        <dbReference type="EnsemblPlants" id="cds.evm.model.03.1130"/>
    </source>
</evidence>